<keyword evidence="2" id="KW-1185">Reference proteome</keyword>
<protein>
    <submittedName>
        <fullName evidence="1">Uncharacterized protein</fullName>
    </submittedName>
</protein>
<evidence type="ECO:0000313" key="2">
    <source>
        <dbReference type="Proteomes" id="UP000197361"/>
    </source>
</evidence>
<dbReference type="EMBL" id="NISK01000005">
    <property type="protein sequence ID" value="OWQ94116.1"/>
    <property type="molecule type" value="Genomic_DNA"/>
</dbReference>
<reference evidence="1 2" key="1">
    <citation type="journal article" date="2010" name="Int. J. Syst. Evol. Microbiol.">
        <title>Sphingopyxis bauzanensis sp. nov., a psychrophilic bacterium isolated from soil.</title>
        <authorList>
            <person name="Zhang D.C."/>
            <person name="Liu H.C."/>
            <person name="Xin Y.H."/>
            <person name="Zhou Y.G."/>
            <person name="Schinner F."/>
            <person name="Margesin R."/>
        </authorList>
    </citation>
    <scope>NUCLEOTIDE SEQUENCE [LARGE SCALE GENOMIC DNA]</scope>
    <source>
        <strain evidence="1 2">DSM 22271</strain>
    </source>
</reference>
<proteinExistence type="predicted"/>
<evidence type="ECO:0000313" key="1">
    <source>
        <dbReference type="EMBL" id="OWQ94116.1"/>
    </source>
</evidence>
<sequence length="361" mass="39167">MAGLREAAKASAMLIALLLIVAAFSQLLRTALWPELRDSYRHSFSWTPGSHFGGAMVALRTDARGACVILGNSAAREALDPLILSSVDPKLMFLNAATTGGNNMVFELQARLLAAHGVRPRCTILAMNSWNMFSNGPPQIVTDDYLALLGWDDLAALSYSPFLTREGPRVAAGLVLPLKPQGKQINRVLRQHIWAWRVAGGEALPLSRLAYFAGELDSPQPYLYAGKTDILATQRAALVARNREYYDPARYGGRKEKESLAATLNTLSRVSDDTTIVILPQSPILERASRVADPSFRAAIAPYRSRIRLIDCSAVNSSIYFHDEGHLNARGRLALSKALATALVHGDDPSASECVALYPGG</sequence>
<accession>A0A246JNB9</accession>
<gene>
    <name evidence="1" type="ORF">CDQ92_19100</name>
</gene>
<name>A0A246JNB9_9SPHN</name>
<dbReference type="AlphaFoldDB" id="A0A246JNB9"/>
<comment type="caution">
    <text evidence="1">The sequence shown here is derived from an EMBL/GenBank/DDBJ whole genome shotgun (WGS) entry which is preliminary data.</text>
</comment>
<organism evidence="1 2">
    <name type="scientific">Sphingopyxis bauzanensis</name>
    <dbReference type="NCBI Taxonomy" id="651663"/>
    <lineage>
        <taxon>Bacteria</taxon>
        <taxon>Pseudomonadati</taxon>
        <taxon>Pseudomonadota</taxon>
        <taxon>Alphaproteobacteria</taxon>
        <taxon>Sphingomonadales</taxon>
        <taxon>Sphingomonadaceae</taxon>
        <taxon>Sphingopyxis</taxon>
    </lineage>
</organism>
<dbReference type="Proteomes" id="UP000197361">
    <property type="component" value="Unassembled WGS sequence"/>
</dbReference>